<dbReference type="EMBL" id="AGNL01035938">
    <property type="protein sequence ID" value="EJK54355.1"/>
    <property type="molecule type" value="Genomic_DNA"/>
</dbReference>
<organism evidence="2 3">
    <name type="scientific">Thalassiosira oceanica</name>
    <name type="common">Marine diatom</name>
    <dbReference type="NCBI Taxonomy" id="159749"/>
    <lineage>
        <taxon>Eukaryota</taxon>
        <taxon>Sar</taxon>
        <taxon>Stramenopiles</taxon>
        <taxon>Ochrophyta</taxon>
        <taxon>Bacillariophyta</taxon>
        <taxon>Coscinodiscophyceae</taxon>
        <taxon>Thalassiosirophycidae</taxon>
        <taxon>Thalassiosirales</taxon>
        <taxon>Thalassiosiraceae</taxon>
        <taxon>Thalassiosira</taxon>
    </lineage>
</organism>
<dbReference type="InterPro" id="IPR011990">
    <property type="entry name" value="TPR-like_helical_dom_sf"/>
</dbReference>
<dbReference type="InterPro" id="IPR050767">
    <property type="entry name" value="Sel1_AlgK"/>
</dbReference>
<dbReference type="InterPro" id="IPR006597">
    <property type="entry name" value="Sel1-like"/>
</dbReference>
<reference evidence="2 3" key="1">
    <citation type="journal article" date="2012" name="Genome Biol.">
        <title>Genome and low-iron response of an oceanic diatom adapted to chronic iron limitation.</title>
        <authorList>
            <person name="Lommer M."/>
            <person name="Specht M."/>
            <person name="Roy A.S."/>
            <person name="Kraemer L."/>
            <person name="Andreson R."/>
            <person name="Gutowska M.A."/>
            <person name="Wolf J."/>
            <person name="Bergner S.V."/>
            <person name="Schilhabel M.B."/>
            <person name="Klostermeier U.C."/>
            <person name="Beiko R.G."/>
            <person name="Rosenstiel P."/>
            <person name="Hippler M."/>
            <person name="Laroche J."/>
        </authorList>
    </citation>
    <scope>NUCLEOTIDE SEQUENCE [LARGE SCALE GENOMIC DNA]</scope>
    <source>
        <strain evidence="2 3">CCMP1005</strain>
    </source>
</reference>
<dbReference type="OrthoDB" id="40126at2759"/>
<dbReference type="Pfam" id="PF08238">
    <property type="entry name" value="Sel1"/>
    <property type="match status" value="2"/>
</dbReference>
<keyword evidence="3" id="KW-1185">Reference proteome</keyword>
<comment type="similarity">
    <text evidence="1">Belongs to the sel-1 family.</text>
</comment>
<comment type="caution">
    <text evidence="2">The sequence shown here is derived from an EMBL/GenBank/DDBJ whole genome shotgun (WGS) entry which is preliminary data.</text>
</comment>
<dbReference type="PANTHER" id="PTHR11102:SF160">
    <property type="entry name" value="ERAD-ASSOCIATED E3 UBIQUITIN-PROTEIN LIGASE COMPONENT HRD3"/>
    <property type="match status" value="1"/>
</dbReference>
<evidence type="ECO:0000313" key="3">
    <source>
        <dbReference type="Proteomes" id="UP000266841"/>
    </source>
</evidence>
<sequence length="135" mass="14957">MIETRADAGDPVAMFHLGNHYSYGLYGLEKDMTRAIELFERAAEIGGSSRGGRFCKTQLGVFEHNAGNYDIALQHYMIAAKMGHQGSLNKIKNMFVNGHASKADYAEALRGHHSAAEEMRSPDREEALALLERTN</sequence>
<dbReference type="AlphaFoldDB" id="K0RMJ5"/>
<proteinExistence type="inferred from homology"/>
<gene>
    <name evidence="2" type="ORF">THAOC_26026</name>
</gene>
<evidence type="ECO:0000256" key="1">
    <source>
        <dbReference type="ARBA" id="ARBA00038101"/>
    </source>
</evidence>
<dbReference type="Proteomes" id="UP000266841">
    <property type="component" value="Unassembled WGS sequence"/>
</dbReference>
<evidence type="ECO:0008006" key="4">
    <source>
        <dbReference type="Google" id="ProtNLM"/>
    </source>
</evidence>
<protein>
    <recommendedName>
        <fullName evidence="4">Sel1 repeat family protein</fullName>
    </recommendedName>
</protein>
<name>K0RMJ5_THAOC</name>
<dbReference type="SMART" id="SM00671">
    <property type="entry name" value="SEL1"/>
    <property type="match status" value="2"/>
</dbReference>
<accession>K0RMJ5</accession>
<evidence type="ECO:0000313" key="2">
    <source>
        <dbReference type="EMBL" id="EJK54355.1"/>
    </source>
</evidence>
<dbReference type="Gene3D" id="1.25.40.10">
    <property type="entry name" value="Tetratricopeptide repeat domain"/>
    <property type="match status" value="1"/>
</dbReference>
<dbReference type="PANTHER" id="PTHR11102">
    <property type="entry name" value="SEL-1-LIKE PROTEIN"/>
    <property type="match status" value="1"/>
</dbReference>
<dbReference type="SUPFAM" id="SSF81901">
    <property type="entry name" value="HCP-like"/>
    <property type="match status" value="1"/>
</dbReference>